<dbReference type="InterPro" id="IPR018357">
    <property type="entry name" value="Hexapep_transf_CS"/>
</dbReference>
<dbReference type="InterPro" id="IPR011004">
    <property type="entry name" value="Trimer_LpxA-like_sf"/>
</dbReference>
<dbReference type="EMBL" id="CP045798">
    <property type="protein sequence ID" value="QNB48406.1"/>
    <property type="molecule type" value="Genomic_DNA"/>
</dbReference>
<dbReference type="Pfam" id="PF00132">
    <property type="entry name" value="Hexapep"/>
    <property type="match status" value="1"/>
</dbReference>
<dbReference type="InterPro" id="IPR050179">
    <property type="entry name" value="Trans_hexapeptide_repeat"/>
</dbReference>
<dbReference type="PANTHER" id="PTHR43300">
    <property type="entry name" value="ACETYLTRANSFERASE"/>
    <property type="match status" value="1"/>
</dbReference>
<dbReference type="InterPro" id="IPR001451">
    <property type="entry name" value="Hexapep"/>
</dbReference>
<proteinExistence type="predicted"/>
<organism evidence="3 4">
    <name type="scientific">Thermanaerosceptrum fracticalcis</name>
    <dbReference type="NCBI Taxonomy" id="1712410"/>
    <lineage>
        <taxon>Bacteria</taxon>
        <taxon>Bacillati</taxon>
        <taxon>Bacillota</taxon>
        <taxon>Clostridia</taxon>
        <taxon>Eubacteriales</taxon>
        <taxon>Peptococcaceae</taxon>
        <taxon>Thermanaerosceptrum</taxon>
    </lineage>
</organism>
<keyword evidence="1" id="KW-0808">Transferase</keyword>
<dbReference type="Gene3D" id="2.160.10.10">
    <property type="entry name" value="Hexapeptide repeat proteins"/>
    <property type="match status" value="1"/>
</dbReference>
<dbReference type="Pfam" id="PF14602">
    <property type="entry name" value="Hexapep_2"/>
    <property type="match status" value="1"/>
</dbReference>
<evidence type="ECO:0000256" key="2">
    <source>
        <dbReference type="ARBA" id="ARBA00022737"/>
    </source>
</evidence>
<name>A0A7G6E8K2_THEFR</name>
<dbReference type="OrthoDB" id="9801697at2"/>
<gene>
    <name evidence="3" type="ORF">BR63_11430</name>
</gene>
<dbReference type="Proteomes" id="UP000515847">
    <property type="component" value="Chromosome"/>
</dbReference>
<evidence type="ECO:0000256" key="1">
    <source>
        <dbReference type="ARBA" id="ARBA00022679"/>
    </source>
</evidence>
<evidence type="ECO:0000313" key="4">
    <source>
        <dbReference type="Proteomes" id="UP000515847"/>
    </source>
</evidence>
<keyword evidence="2" id="KW-0677">Repeat</keyword>
<evidence type="ECO:0000313" key="3">
    <source>
        <dbReference type="EMBL" id="QNB48406.1"/>
    </source>
</evidence>
<sequence length="113" mass="11622">MKVGKGVSWGLMAMVDVFWPELITIGDNTIIGYNSTILCHEFLIKELRLGTVEIGANVMIGANATILPGVKIGDGAVVAAGSLVNRDVLAGEFVAGVPIKTLHSSAGGKDAAS</sequence>
<dbReference type="CDD" id="cd04647">
    <property type="entry name" value="LbH_MAT_like"/>
    <property type="match status" value="1"/>
</dbReference>
<dbReference type="SUPFAM" id="SSF51161">
    <property type="entry name" value="Trimeric LpxA-like enzymes"/>
    <property type="match status" value="1"/>
</dbReference>
<keyword evidence="4" id="KW-1185">Reference proteome</keyword>
<accession>A0A7G6E8K2</accession>
<protein>
    <recommendedName>
        <fullName evidence="5">Acyltransferase</fullName>
    </recommendedName>
</protein>
<reference evidence="3 4" key="1">
    <citation type="journal article" date="2019" name="Front. Microbiol.">
        <title>Thermoanaerosceptrum fracticalcis gen. nov. sp. nov., a Novel Fumarate-Fermenting Microorganism From a Deep Fractured Carbonate Aquifer of the US Great Basin.</title>
        <authorList>
            <person name="Hamilton-Brehm S.D."/>
            <person name="Stewart L.E."/>
            <person name="Zavarin M."/>
            <person name="Caldwell M."/>
            <person name="Lawson P.A."/>
            <person name="Onstott T.C."/>
            <person name="Grzymski J."/>
            <person name="Neveux I."/>
            <person name="Lollar B.S."/>
            <person name="Russell C.E."/>
            <person name="Moser D.P."/>
        </authorList>
    </citation>
    <scope>NUCLEOTIDE SEQUENCE [LARGE SCALE GENOMIC DNA]</scope>
    <source>
        <strain evidence="3 4">DRI-13</strain>
    </source>
</reference>
<dbReference type="PANTHER" id="PTHR43300:SF11">
    <property type="entry name" value="ACETYLTRANSFERASE RV3034C-RELATED"/>
    <property type="match status" value="1"/>
</dbReference>
<dbReference type="AlphaFoldDB" id="A0A7G6E8K2"/>
<evidence type="ECO:0008006" key="5">
    <source>
        <dbReference type="Google" id="ProtNLM"/>
    </source>
</evidence>
<dbReference type="KEGG" id="tfr:BR63_11430"/>
<dbReference type="GO" id="GO:0016740">
    <property type="term" value="F:transferase activity"/>
    <property type="evidence" value="ECO:0007669"/>
    <property type="project" value="UniProtKB-KW"/>
</dbReference>
<dbReference type="PROSITE" id="PS00101">
    <property type="entry name" value="HEXAPEP_TRANSFERASES"/>
    <property type="match status" value="1"/>
</dbReference>